<organism evidence="1 2">
    <name type="scientific">Pluteus cervinus</name>
    <dbReference type="NCBI Taxonomy" id="181527"/>
    <lineage>
        <taxon>Eukaryota</taxon>
        <taxon>Fungi</taxon>
        <taxon>Dikarya</taxon>
        <taxon>Basidiomycota</taxon>
        <taxon>Agaricomycotina</taxon>
        <taxon>Agaricomycetes</taxon>
        <taxon>Agaricomycetidae</taxon>
        <taxon>Agaricales</taxon>
        <taxon>Pluteineae</taxon>
        <taxon>Pluteaceae</taxon>
        <taxon>Pluteus</taxon>
    </lineage>
</organism>
<proteinExistence type="predicted"/>
<sequence length="392" mass="44425">MAEPTGSPAHVAVDMLPPDPPPFEPYKAEFFQKSDGDIVSHDTHLNTDGEALYRFLLEQSAAYPKYTLHCRGTHTETRTRIVRTTINGTSSMRTETYTETITDFNFHVDFSSQIVAGPVHWSLADDEPAYRGLMVRQVQAPQGRRKATKEEIKSFKAREHYRHDKGLPPWIDPDGTDHLAVLQSSQTLRQWADEYCASPKILKEFLYEKFVHGWDIAALETAVRAAIAETGYQGRIHVSFNLSGTKIFVRPDNKLSRMLSKTWVKCLLMLFLIYPFIWLFKRFNSKGGGRWEVCGGAYGFKHVDSVRDGDKEVGETSAKAEFPALRSGVESRFVQTDTGPVTVYGLREGEWFKKWEYTIKQSAINHLQRSDPIMDLGDVPSYAARALDGYTG</sequence>
<evidence type="ECO:0000313" key="2">
    <source>
        <dbReference type="Proteomes" id="UP000308600"/>
    </source>
</evidence>
<gene>
    <name evidence="1" type="ORF">BDN72DRAFT_890898</name>
</gene>
<reference evidence="1 2" key="1">
    <citation type="journal article" date="2019" name="Nat. Ecol. Evol.">
        <title>Megaphylogeny resolves global patterns of mushroom evolution.</title>
        <authorList>
            <person name="Varga T."/>
            <person name="Krizsan K."/>
            <person name="Foldi C."/>
            <person name="Dima B."/>
            <person name="Sanchez-Garcia M."/>
            <person name="Sanchez-Ramirez S."/>
            <person name="Szollosi G.J."/>
            <person name="Szarkandi J.G."/>
            <person name="Papp V."/>
            <person name="Albert L."/>
            <person name="Andreopoulos W."/>
            <person name="Angelini C."/>
            <person name="Antonin V."/>
            <person name="Barry K.W."/>
            <person name="Bougher N.L."/>
            <person name="Buchanan P."/>
            <person name="Buyck B."/>
            <person name="Bense V."/>
            <person name="Catcheside P."/>
            <person name="Chovatia M."/>
            <person name="Cooper J."/>
            <person name="Damon W."/>
            <person name="Desjardin D."/>
            <person name="Finy P."/>
            <person name="Geml J."/>
            <person name="Haridas S."/>
            <person name="Hughes K."/>
            <person name="Justo A."/>
            <person name="Karasinski D."/>
            <person name="Kautmanova I."/>
            <person name="Kiss B."/>
            <person name="Kocsube S."/>
            <person name="Kotiranta H."/>
            <person name="LaButti K.M."/>
            <person name="Lechner B.E."/>
            <person name="Liimatainen K."/>
            <person name="Lipzen A."/>
            <person name="Lukacs Z."/>
            <person name="Mihaltcheva S."/>
            <person name="Morgado L.N."/>
            <person name="Niskanen T."/>
            <person name="Noordeloos M.E."/>
            <person name="Ohm R.A."/>
            <person name="Ortiz-Santana B."/>
            <person name="Ovrebo C."/>
            <person name="Racz N."/>
            <person name="Riley R."/>
            <person name="Savchenko A."/>
            <person name="Shiryaev A."/>
            <person name="Soop K."/>
            <person name="Spirin V."/>
            <person name="Szebenyi C."/>
            <person name="Tomsovsky M."/>
            <person name="Tulloss R.E."/>
            <person name="Uehling J."/>
            <person name="Grigoriev I.V."/>
            <person name="Vagvolgyi C."/>
            <person name="Papp T."/>
            <person name="Martin F.M."/>
            <person name="Miettinen O."/>
            <person name="Hibbett D.S."/>
            <person name="Nagy L.G."/>
        </authorList>
    </citation>
    <scope>NUCLEOTIDE SEQUENCE [LARGE SCALE GENOMIC DNA]</scope>
    <source>
        <strain evidence="1 2">NL-1719</strain>
    </source>
</reference>
<accession>A0ACD3BFZ6</accession>
<name>A0ACD3BFZ6_9AGAR</name>
<protein>
    <submittedName>
        <fullName evidence="1">Uncharacterized protein</fullName>
    </submittedName>
</protein>
<dbReference type="EMBL" id="ML208259">
    <property type="protein sequence ID" value="TFK77125.1"/>
    <property type="molecule type" value="Genomic_DNA"/>
</dbReference>
<evidence type="ECO:0000313" key="1">
    <source>
        <dbReference type="EMBL" id="TFK77125.1"/>
    </source>
</evidence>
<keyword evidence="2" id="KW-1185">Reference proteome</keyword>
<dbReference type="Proteomes" id="UP000308600">
    <property type="component" value="Unassembled WGS sequence"/>
</dbReference>